<reference evidence="2" key="1">
    <citation type="journal article" date="2018" name="Science">
        <title>Natural noncanonical protein splicing yields products with diverse ?-amino acid residues.</title>
        <authorList>
            <person name="Morinaka B.I."/>
            <person name="Lakis E."/>
            <person name="Verest M."/>
            <person name="Helf M.J."/>
            <person name="Scalvenzi T."/>
            <person name="Vagstad A.L."/>
            <person name="Sims J."/>
            <person name="Sunagawa S."/>
            <person name="Gugger M."/>
            <person name="Piel J."/>
        </authorList>
    </citation>
    <scope>NUCLEOTIDE SEQUENCE</scope>
    <source>
        <strain evidence="2">PCC 10023</strain>
    </source>
</reference>
<dbReference type="AlphaFoldDB" id="A0A2P0ZGX5"/>
<evidence type="ECO:0000256" key="1">
    <source>
        <dbReference type="SAM" id="Phobius"/>
    </source>
</evidence>
<evidence type="ECO:0000313" key="2">
    <source>
        <dbReference type="EMBL" id="AVH79710.1"/>
    </source>
</evidence>
<keyword evidence="1" id="KW-0472">Membrane</keyword>
<organism evidence="2">
    <name type="scientific">Scytonema sp. PCC 10023</name>
    <dbReference type="NCBI Taxonomy" id="1680591"/>
    <lineage>
        <taxon>Bacteria</taxon>
        <taxon>Bacillati</taxon>
        <taxon>Cyanobacteriota</taxon>
        <taxon>Cyanophyceae</taxon>
        <taxon>Nostocales</taxon>
        <taxon>Scytonemataceae</taxon>
        <taxon>Scytonema</taxon>
    </lineage>
</organism>
<feature type="transmembrane region" description="Helical" evidence="1">
    <location>
        <begin position="351"/>
        <end position="369"/>
    </location>
</feature>
<proteinExistence type="predicted"/>
<feature type="transmembrane region" description="Helical" evidence="1">
    <location>
        <begin position="686"/>
        <end position="705"/>
    </location>
</feature>
<feature type="transmembrane region" description="Helical" evidence="1">
    <location>
        <begin position="711"/>
        <end position="730"/>
    </location>
</feature>
<feature type="transmembrane region" description="Helical" evidence="1">
    <location>
        <begin position="203"/>
        <end position="224"/>
    </location>
</feature>
<dbReference type="EMBL" id="MG373783">
    <property type="protein sequence ID" value="AVH79710.1"/>
    <property type="molecule type" value="Genomic_DNA"/>
</dbReference>
<feature type="transmembrane region" description="Helical" evidence="1">
    <location>
        <begin position="390"/>
        <end position="412"/>
    </location>
</feature>
<feature type="transmembrane region" description="Helical" evidence="1">
    <location>
        <begin position="244"/>
        <end position="272"/>
    </location>
</feature>
<feature type="transmembrane region" description="Helical" evidence="1">
    <location>
        <begin position="278"/>
        <end position="299"/>
    </location>
</feature>
<feature type="transmembrane region" description="Helical" evidence="1">
    <location>
        <begin position="640"/>
        <end position="665"/>
    </location>
</feature>
<protein>
    <submittedName>
        <fullName evidence="2">Uncharacterized protein</fullName>
    </submittedName>
</protein>
<accession>A0A2P0ZGX5</accession>
<feature type="transmembrane region" description="Helical" evidence="1">
    <location>
        <begin position="171"/>
        <end position="197"/>
    </location>
</feature>
<feature type="transmembrane region" description="Helical" evidence="1">
    <location>
        <begin position="615"/>
        <end position="634"/>
    </location>
</feature>
<name>A0A2P0ZGX5_9CYAN</name>
<dbReference type="RefSeq" id="WP_414581502.1">
    <property type="nucleotide sequence ID" value="NZ_CAWUDP010000004.1"/>
</dbReference>
<keyword evidence="1" id="KW-1133">Transmembrane helix</keyword>
<sequence length="873" mass="96205">MTFDDDELISREEVLAGFPARRANTLLFLIESRTAQIVARSRVEFCLTDQAASERDLAFLEAFALGNAPPLHPTIQHLERYALQWTPLVPENTRLKAAVAHALGEKYTFTYQAVPNIRAALGLDEKAVQVVYSRLYKRQLVKMFASTLPLTEQLRWNLSAIAQRLESLPPFWLASLITVALGLPQAFLALPIAVANIGPLPTVGFLVIIGTINILTMACMAEAVGRSGDFRYGNPFIKQLVSNYLGNTGSFILSIAVGIRVFLIALACYIGLSTTLANFTHISPALWAVLLFFAGLYLLSRQSLNFTVAVMVLLAAINVSLLLILSILALGHVQLDNLFYVNLPFLNGHPFQPWMLQQVLGVSLMLYFGHVYVGECAKVILPRDPSASSLIWGSVAGTAFLTVLFCIWVLAVNGAISPQLLAGQSGTALEPLALQVGSIVSVLGAVLVTLLLGMAWLRSSSLLLNLAREWFPVRPQPVLMLPRKQGTLILHPCGDRSRVPHIGLTYLGLEEQAPRFRLDVQSNGKIRHAEITVTQHWEIKEVLEQFPDLRKWDIHLTLEVRSANQDSVCLQVTSPMLIAYEGRLKADVTNATVDNVNMPTMARRFWATLLNQRRFLLSISPLVLVFLLTEWLFLTGVQSFTGILAFAGVLGNSLVGGIFPVLLLLSSRRKGELVPGVVLEILNHPFFSVGIYSLFLAILFVHGLFIWSNPVARISALCIALLSLGATLVMKRYGAFASRVVVELREEQHLGGRSVFTITAGGQPKMAEVRLGYAEGEQHHQAASVEIPSLKMLRYAIFRLPTKREEELRVWAHSSNFSGDSKSLPAFVEVESGNKNMQFDLKLSSGRVLLPLFSDACWLKLTFPGDEELVASG</sequence>
<keyword evidence="1" id="KW-0812">Transmembrane</keyword>
<feature type="transmembrane region" description="Helical" evidence="1">
    <location>
        <begin position="432"/>
        <end position="457"/>
    </location>
</feature>
<feature type="transmembrane region" description="Helical" evidence="1">
    <location>
        <begin position="306"/>
        <end position="331"/>
    </location>
</feature>